<dbReference type="InterPro" id="IPR018357">
    <property type="entry name" value="Hexapep_transf_CS"/>
</dbReference>
<sequence>MTEQEKMVAGLWFNPADKELALQRQRAKALCVQMNQQGPLPFKAHQQLARQLFGRLGSCYIEPNFFCDYGYNIELGQNFYANHHCVILDAAKVSIGDDVLLGPGVQIYTVTHPLDAAQRKTGLEQGRAISIGDSVWIGGGAIILPGVQIGKKAVIAAGAVVTKDVPDAVVVAGNPATVIKKLT</sequence>
<dbReference type="Pfam" id="PF00132">
    <property type="entry name" value="Hexapep"/>
    <property type="match status" value="1"/>
</dbReference>
<dbReference type="InterPro" id="IPR011004">
    <property type="entry name" value="Trimer_LpxA-like_sf"/>
</dbReference>
<dbReference type="AlphaFoldDB" id="A0A3P3QJS8"/>
<feature type="domain" description="Maltose/galactoside acetyltransferase" evidence="5">
    <location>
        <begin position="4"/>
        <end position="58"/>
    </location>
</feature>
<dbReference type="CDD" id="cd03357">
    <property type="entry name" value="LbH_MAT_GAT"/>
    <property type="match status" value="1"/>
</dbReference>
<keyword evidence="7" id="KW-1185">Reference proteome</keyword>
<comment type="caution">
    <text evidence="6">The sequence shown here is derived from an EMBL/GenBank/DDBJ whole genome shotgun (WGS) entry which is preliminary data.</text>
</comment>
<evidence type="ECO:0000259" key="5">
    <source>
        <dbReference type="SMART" id="SM01266"/>
    </source>
</evidence>
<protein>
    <submittedName>
        <fullName evidence="6">Sugar O-acetyltransferase</fullName>
    </submittedName>
</protein>
<evidence type="ECO:0000256" key="2">
    <source>
        <dbReference type="ARBA" id="ARBA00022679"/>
    </source>
</evidence>
<evidence type="ECO:0000313" key="6">
    <source>
        <dbReference type="EMBL" id="RRJ21417.1"/>
    </source>
</evidence>
<dbReference type="GO" id="GO:0016413">
    <property type="term" value="F:O-acetyltransferase activity"/>
    <property type="evidence" value="ECO:0007669"/>
    <property type="project" value="UniProtKB-ARBA"/>
</dbReference>
<dbReference type="PROSITE" id="PS00101">
    <property type="entry name" value="HEXAPEP_TRANSFERASES"/>
    <property type="match status" value="1"/>
</dbReference>
<dbReference type="SMART" id="SM01266">
    <property type="entry name" value="Mac"/>
    <property type="match status" value="1"/>
</dbReference>
<dbReference type="PANTHER" id="PTHR23416">
    <property type="entry name" value="SIALIC ACID SYNTHASE-RELATED"/>
    <property type="match status" value="1"/>
</dbReference>
<organism evidence="6 7">
    <name type="scientific">Rheinheimera mesophila</name>
    <dbReference type="NCBI Taxonomy" id="1547515"/>
    <lineage>
        <taxon>Bacteria</taxon>
        <taxon>Pseudomonadati</taxon>
        <taxon>Pseudomonadota</taxon>
        <taxon>Gammaproteobacteria</taxon>
        <taxon>Chromatiales</taxon>
        <taxon>Chromatiaceae</taxon>
        <taxon>Rheinheimera</taxon>
    </lineage>
</organism>
<dbReference type="EMBL" id="RRCF01000002">
    <property type="protein sequence ID" value="RRJ21417.1"/>
    <property type="molecule type" value="Genomic_DNA"/>
</dbReference>
<dbReference type="GO" id="GO:0005829">
    <property type="term" value="C:cytosol"/>
    <property type="evidence" value="ECO:0007669"/>
    <property type="project" value="TreeGrafter"/>
</dbReference>
<keyword evidence="4" id="KW-0012">Acyltransferase</keyword>
<evidence type="ECO:0000256" key="3">
    <source>
        <dbReference type="ARBA" id="ARBA00022737"/>
    </source>
</evidence>
<dbReference type="RefSeq" id="WP_046521384.1">
    <property type="nucleotide sequence ID" value="NZ_LAVS01000096.1"/>
</dbReference>
<dbReference type="OrthoDB" id="9815592at2"/>
<proteinExistence type="inferred from homology"/>
<dbReference type="InterPro" id="IPR051159">
    <property type="entry name" value="Hexapeptide_acetyltransf"/>
</dbReference>
<dbReference type="Gene3D" id="2.160.10.10">
    <property type="entry name" value="Hexapeptide repeat proteins"/>
    <property type="match status" value="1"/>
</dbReference>
<dbReference type="FunFam" id="2.160.10.10:FF:000008">
    <property type="entry name" value="Maltose O-acetyltransferase"/>
    <property type="match status" value="1"/>
</dbReference>
<accession>A0A3P3QJS8</accession>
<keyword evidence="2 6" id="KW-0808">Transferase</keyword>
<dbReference type="SUPFAM" id="SSF51161">
    <property type="entry name" value="Trimeric LpxA-like enzymes"/>
    <property type="match status" value="1"/>
</dbReference>
<dbReference type="Pfam" id="PF12464">
    <property type="entry name" value="Mac"/>
    <property type="match status" value="1"/>
</dbReference>
<keyword evidence="3" id="KW-0677">Repeat</keyword>
<dbReference type="PANTHER" id="PTHR23416:SF23">
    <property type="entry name" value="ACETYLTRANSFERASE C18B11.09C-RELATED"/>
    <property type="match status" value="1"/>
</dbReference>
<evidence type="ECO:0000256" key="4">
    <source>
        <dbReference type="ARBA" id="ARBA00023315"/>
    </source>
</evidence>
<reference evidence="6 7" key="1">
    <citation type="submission" date="2018-11" db="EMBL/GenBank/DDBJ databases">
        <title>Draft genome analysis of Rheinheimera mesophila isolated from an industrial waste site.</title>
        <authorList>
            <person name="Yu Q."/>
            <person name="Qi Y."/>
            <person name="Zhang H."/>
            <person name="Lu Y."/>
            <person name="Pu J."/>
        </authorList>
    </citation>
    <scope>NUCLEOTIDE SEQUENCE [LARGE SCALE GENOMIC DNA]</scope>
    <source>
        <strain evidence="6 7">IITR13</strain>
    </source>
</reference>
<dbReference type="InterPro" id="IPR001451">
    <property type="entry name" value="Hexapep"/>
</dbReference>
<evidence type="ECO:0000256" key="1">
    <source>
        <dbReference type="ARBA" id="ARBA00007274"/>
    </source>
</evidence>
<evidence type="ECO:0000313" key="7">
    <source>
        <dbReference type="Proteomes" id="UP000276260"/>
    </source>
</evidence>
<comment type="similarity">
    <text evidence="1">Belongs to the transferase hexapeptide repeat family.</text>
</comment>
<name>A0A3P3QJS8_9GAMM</name>
<gene>
    <name evidence="6" type="ORF">EIK76_11110</name>
</gene>
<dbReference type="Proteomes" id="UP000276260">
    <property type="component" value="Unassembled WGS sequence"/>
</dbReference>
<dbReference type="InterPro" id="IPR024688">
    <property type="entry name" value="Mac_dom"/>
</dbReference>